<dbReference type="AlphaFoldDB" id="A0A975BHC4"/>
<evidence type="ECO:0000313" key="1">
    <source>
        <dbReference type="EMBL" id="QTA85295.1"/>
    </source>
</evidence>
<sequence>MEAVTVAITKAFAKLEETAVKDAYDALTTLIQKKFGEKSELAKAIENLENRPDSAGRKELLNEEIVAAKAHQDREITNAAESLIEKIKA</sequence>
<dbReference type="Proteomes" id="UP000663722">
    <property type="component" value="Chromosome"/>
</dbReference>
<dbReference type="KEGG" id="dmm:dnm_013000"/>
<name>A0A975BHC4_9BACT</name>
<protein>
    <submittedName>
        <fullName evidence="1">Uncharacterized protein</fullName>
    </submittedName>
</protein>
<accession>A0A975BHC4</accession>
<keyword evidence="2" id="KW-1185">Reference proteome</keyword>
<organism evidence="1 2">
    <name type="scientific">Desulfonema magnum</name>
    <dbReference type="NCBI Taxonomy" id="45655"/>
    <lineage>
        <taxon>Bacteria</taxon>
        <taxon>Pseudomonadati</taxon>
        <taxon>Thermodesulfobacteriota</taxon>
        <taxon>Desulfobacteria</taxon>
        <taxon>Desulfobacterales</taxon>
        <taxon>Desulfococcaceae</taxon>
        <taxon>Desulfonema</taxon>
    </lineage>
</organism>
<evidence type="ECO:0000313" key="2">
    <source>
        <dbReference type="Proteomes" id="UP000663722"/>
    </source>
</evidence>
<dbReference type="RefSeq" id="WP_207681412.1">
    <property type="nucleotide sequence ID" value="NZ_CP061800.1"/>
</dbReference>
<dbReference type="EMBL" id="CP061800">
    <property type="protein sequence ID" value="QTA85295.1"/>
    <property type="molecule type" value="Genomic_DNA"/>
</dbReference>
<gene>
    <name evidence="1" type="ORF">dnm_013000</name>
</gene>
<reference evidence="1" key="1">
    <citation type="journal article" date="2021" name="Microb. Physiol.">
        <title>Proteogenomic Insights into the Physiology of Marine, Sulfate-Reducing, Filamentous Desulfonema limicola and Desulfonema magnum.</title>
        <authorList>
            <person name="Schnaars V."/>
            <person name="Wohlbrand L."/>
            <person name="Scheve S."/>
            <person name="Hinrichs C."/>
            <person name="Reinhardt R."/>
            <person name="Rabus R."/>
        </authorList>
    </citation>
    <scope>NUCLEOTIDE SEQUENCE</scope>
    <source>
        <strain evidence="1">4be13</strain>
    </source>
</reference>
<proteinExistence type="predicted"/>